<dbReference type="EMBL" id="AP014809">
    <property type="protein sequence ID" value="BAU89249.1"/>
    <property type="molecule type" value="Genomic_DNA"/>
</dbReference>
<proteinExistence type="predicted"/>
<evidence type="ECO:0000256" key="1">
    <source>
        <dbReference type="SAM" id="MobiDB-lite"/>
    </source>
</evidence>
<gene>
    <name evidence="4" type="ORF">MPPM_0644</name>
</gene>
<dbReference type="InterPro" id="IPR006668">
    <property type="entry name" value="Mg_transptr_MgtE_intracell_dom"/>
</dbReference>
<feature type="chain" id="PRO_5007818601" evidence="2">
    <location>
        <begin position="43"/>
        <end position="216"/>
    </location>
</feature>
<organism evidence="4 5">
    <name type="scientific">Methylorubrum populi</name>
    <dbReference type="NCBI Taxonomy" id="223967"/>
    <lineage>
        <taxon>Bacteria</taxon>
        <taxon>Pseudomonadati</taxon>
        <taxon>Pseudomonadota</taxon>
        <taxon>Alphaproteobacteria</taxon>
        <taxon>Hyphomicrobiales</taxon>
        <taxon>Methylobacteriaceae</taxon>
        <taxon>Methylorubrum</taxon>
    </lineage>
</organism>
<evidence type="ECO:0000313" key="5">
    <source>
        <dbReference type="Proteomes" id="UP000218288"/>
    </source>
</evidence>
<feature type="region of interest" description="Disordered" evidence="1">
    <location>
        <begin position="193"/>
        <end position="216"/>
    </location>
</feature>
<reference evidence="4 5" key="1">
    <citation type="journal article" date="2016" name="Genome Announc.">
        <title>Complete Genome Sequence of Methylobacterium populi P-1M, Isolated from Pink-Pigmented Household Biofilm.</title>
        <authorList>
            <person name="Morohoshi T."/>
            <person name="Ikeda T."/>
        </authorList>
    </citation>
    <scope>NUCLEOTIDE SEQUENCE [LARGE SCALE GENOMIC DNA]</scope>
    <source>
        <strain evidence="4 5">P-1M</strain>
    </source>
</reference>
<name>A0A160P9F3_9HYPH</name>
<dbReference type="Proteomes" id="UP000218288">
    <property type="component" value="Chromosome"/>
</dbReference>
<feature type="domain" description="Magnesium transporter MgtE intracellular" evidence="3">
    <location>
        <begin position="140"/>
        <end position="204"/>
    </location>
</feature>
<evidence type="ECO:0000256" key="2">
    <source>
        <dbReference type="SAM" id="SignalP"/>
    </source>
</evidence>
<keyword evidence="2" id="KW-0732">Signal</keyword>
<dbReference type="AlphaFoldDB" id="A0A160P9F3"/>
<dbReference type="Pfam" id="PF03448">
    <property type="entry name" value="MgtE_N"/>
    <property type="match status" value="1"/>
</dbReference>
<feature type="signal peptide" evidence="2">
    <location>
        <begin position="1"/>
        <end position="42"/>
    </location>
</feature>
<sequence>MARRMGGDAPSRLPRITARYRAEIHRGLAALCWLALSGAALAAGGEHADPAKEAAMRALAARDAPKEVSAQDFVAREPAKTGYCANIADAAADARFAWQKEQLAAMERQVEERIKLLEEKRAEYEVWLKRRNEFLAKADESVVAVYAKMRPDAAALQLANMPDEAAAALLTKLNARTASAILSEMEAARAANLARAMSESGRKDAAAPAQKKNQRS</sequence>
<accession>A0A160P9F3</accession>
<dbReference type="SUPFAM" id="SSF158791">
    <property type="entry name" value="MgtE N-terminal domain-like"/>
    <property type="match status" value="1"/>
</dbReference>
<evidence type="ECO:0000259" key="3">
    <source>
        <dbReference type="Pfam" id="PF03448"/>
    </source>
</evidence>
<evidence type="ECO:0000313" key="4">
    <source>
        <dbReference type="EMBL" id="BAU89249.1"/>
    </source>
</evidence>
<protein>
    <submittedName>
        <fullName evidence="4">MgtE intracellular region</fullName>
    </submittedName>
</protein>